<proteinExistence type="predicted"/>
<accession>A9V1B0</accession>
<feature type="region of interest" description="Disordered" evidence="1">
    <location>
        <begin position="1"/>
        <end position="22"/>
    </location>
</feature>
<name>A9V1B0_MONBE</name>
<reference evidence="2 3" key="1">
    <citation type="journal article" date="2008" name="Nature">
        <title>The genome of the choanoflagellate Monosiga brevicollis and the origin of metazoans.</title>
        <authorList>
            <consortium name="JGI Sequencing"/>
            <person name="King N."/>
            <person name="Westbrook M.J."/>
            <person name="Young S.L."/>
            <person name="Kuo A."/>
            <person name="Abedin M."/>
            <person name="Chapman J."/>
            <person name="Fairclough S."/>
            <person name="Hellsten U."/>
            <person name="Isogai Y."/>
            <person name="Letunic I."/>
            <person name="Marr M."/>
            <person name="Pincus D."/>
            <person name="Putnam N."/>
            <person name="Rokas A."/>
            <person name="Wright K.J."/>
            <person name="Zuzow R."/>
            <person name="Dirks W."/>
            <person name="Good M."/>
            <person name="Goodstein D."/>
            <person name="Lemons D."/>
            <person name="Li W."/>
            <person name="Lyons J.B."/>
            <person name="Morris A."/>
            <person name="Nichols S."/>
            <person name="Richter D.J."/>
            <person name="Salamov A."/>
            <person name="Bork P."/>
            <person name="Lim W.A."/>
            <person name="Manning G."/>
            <person name="Miller W.T."/>
            <person name="McGinnis W."/>
            <person name="Shapiro H."/>
            <person name="Tjian R."/>
            <person name="Grigoriev I.V."/>
            <person name="Rokhsar D."/>
        </authorList>
    </citation>
    <scope>NUCLEOTIDE SEQUENCE [LARGE SCALE GENOMIC DNA]</scope>
    <source>
        <strain evidence="3">MX1 / ATCC 50154</strain>
    </source>
</reference>
<feature type="compositionally biased region" description="Polar residues" evidence="1">
    <location>
        <begin position="40"/>
        <end position="51"/>
    </location>
</feature>
<dbReference type="RefSeq" id="XP_001746388.1">
    <property type="nucleotide sequence ID" value="XM_001746336.1"/>
</dbReference>
<feature type="region of interest" description="Disordered" evidence="1">
    <location>
        <begin position="40"/>
        <end position="218"/>
    </location>
</feature>
<gene>
    <name evidence="2" type="ORF">MONBRDRAFT_32723</name>
</gene>
<keyword evidence="3" id="KW-1185">Reference proteome</keyword>
<evidence type="ECO:0000256" key="1">
    <source>
        <dbReference type="SAM" id="MobiDB-lite"/>
    </source>
</evidence>
<dbReference type="EMBL" id="CH991553">
    <property type="protein sequence ID" value="EDQ88775.1"/>
    <property type="molecule type" value="Genomic_DNA"/>
</dbReference>
<evidence type="ECO:0000313" key="3">
    <source>
        <dbReference type="Proteomes" id="UP000001357"/>
    </source>
</evidence>
<feature type="compositionally biased region" description="Polar residues" evidence="1">
    <location>
        <begin position="182"/>
        <end position="209"/>
    </location>
</feature>
<feature type="compositionally biased region" description="Low complexity" evidence="1">
    <location>
        <begin position="153"/>
        <end position="163"/>
    </location>
</feature>
<protein>
    <submittedName>
        <fullName evidence="2">Uncharacterized protein</fullName>
    </submittedName>
</protein>
<feature type="compositionally biased region" description="Polar residues" evidence="1">
    <location>
        <begin position="164"/>
        <end position="175"/>
    </location>
</feature>
<dbReference type="InParanoid" id="A9V1B0"/>
<organism evidence="2 3">
    <name type="scientific">Monosiga brevicollis</name>
    <name type="common">Choanoflagellate</name>
    <dbReference type="NCBI Taxonomy" id="81824"/>
    <lineage>
        <taxon>Eukaryota</taxon>
        <taxon>Choanoflagellata</taxon>
        <taxon>Craspedida</taxon>
        <taxon>Salpingoecidae</taxon>
        <taxon>Monosiga</taxon>
    </lineage>
</organism>
<dbReference type="KEGG" id="mbr:MONBRDRAFT_32723"/>
<dbReference type="Proteomes" id="UP000001357">
    <property type="component" value="Unassembled WGS sequence"/>
</dbReference>
<dbReference type="GeneID" id="5891583"/>
<sequence length="408" mass="44219">MPRFMPNQGFSILPGTAPTGASPAAMNLAVYASMANALNNQRPPSQLQPQPVASIKQEATPADPALQSPAAPASARPAQHPTQQPTKRSLAQAQTKSANLDHSRDMGAAETLLGLQRPKRSPNSQNNDQDESDDQEDVPRASSKRPKANSKASSDTSSTPTPSQHRATSLLSQMTAAEATSVPANQSPASLPTAGRATSSPTLDSSNSRPRSKMRRAPTSRGFCFGCWKSKELEDRYALNSTTKFSLCNACRKTHLTKSVIPHFERLARQPPQAVDRSTQLRLRDDIRRVVLNGVCGYVPTEEIRAGCQAAVRDLEAKGIPKTTEIMLRPRFIRLAGHLHSIAVPPVPISLLSQVHELLVQHLTELVDRAAQRALDNNSDLIVALERHNLSPTDVGMKPSDCILMLQM</sequence>
<evidence type="ECO:0000313" key="2">
    <source>
        <dbReference type="EMBL" id="EDQ88775.1"/>
    </source>
</evidence>
<feature type="compositionally biased region" description="Polar residues" evidence="1">
    <location>
        <begin position="82"/>
        <end position="98"/>
    </location>
</feature>
<feature type="compositionally biased region" description="Low complexity" evidence="1">
    <location>
        <begin position="61"/>
        <end position="81"/>
    </location>
</feature>
<dbReference type="AlphaFoldDB" id="A9V1B0"/>